<dbReference type="Pfam" id="PF15734">
    <property type="entry name" value="MIIP"/>
    <property type="match status" value="1"/>
</dbReference>
<dbReference type="EMBL" id="KL217800">
    <property type="protein sequence ID" value="KFO98871.1"/>
    <property type="molecule type" value="Genomic_DNA"/>
</dbReference>
<evidence type="ECO:0000313" key="2">
    <source>
        <dbReference type="EMBL" id="KFO98871.1"/>
    </source>
</evidence>
<sequence length="241" mass="26569">GVQQQGKGQQAVGLDPSFPGKEKGFMPESAVITCGRETSGVDRDGHAEGSPEKEPFIEESRKEFSLLHGFHEKEQLESHLDPSLSRIQNEETSKENVGTGEPIIHKPVLLTSQAKELKETAGVTLQPEHEECPIPGSSWSVLPFLGYDWIAGLLDTNSSVAEKSDQYFAELQEFRKANTAACVHEQQLEPSALDDSVAEQEPDLITGSHKCVYCYRLNQRLFPVPLDSESACLVCKIPRAH</sequence>
<dbReference type="GO" id="GO:0030336">
    <property type="term" value="P:negative regulation of cell migration"/>
    <property type="evidence" value="ECO:0007669"/>
    <property type="project" value="InterPro"/>
</dbReference>
<dbReference type="AlphaFoldDB" id="A0A091HSM1"/>
<dbReference type="Proteomes" id="UP000054308">
    <property type="component" value="Unassembled WGS sequence"/>
</dbReference>
<feature type="compositionally biased region" description="Basic and acidic residues" evidence="1">
    <location>
        <begin position="39"/>
        <end position="54"/>
    </location>
</feature>
<feature type="compositionally biased region" description="Low complexity" evidence="1">
    <location>
        <begin position="1"/>
        <end position="13"/>
    </location>
</feature>
<feature type="region of interest" description="Disordered" evidence="1">
    <location>
        <begin position="1"/>
        <end position="25"/>
    </location>
</feature>
<feature type="region of interest" description="Disordered" evidence="1">
    <location>
        <begin position="35"/>
        <end position="54"/>
    </location>
</feature>
<name>A0A091HSM1_CALAN</name>
<organism evidence="2 3">
    <name type="scientific">Calypte anna</name>
    <name type="common">Anna's hummingbird</name>
    <name type="synonym">Archilochus anna</name>
    <dbReference type="NCBI Taxonomy" id="9244"/>
    <lineage>
        <taxon>Eukaryota</taxon>
        <taxon>Metazoa</taxon>
        <taxon>Chordata</taxon>
        <taxon>Craniata</taxon>
        <taxon>Vertebrata</taxon>
        <taxon>Euteleostomi</taxon>
        <taxon>Archelosauria</taxon>
        <taxon>Archosauria</taxon>
        <taxon>Dinosauria</taxon>
        <taxon>Saurischia</taxon>
        <taxon>Theropoda</taxon>
        <taxon>Coelurosauria</taxon>
        <taxon>Aves</taxon>
        <taxon>Neognathae</taxon>
        <taxon>Neoaves</taxon>
        <taxon>Strisores</taxon>
        <taxon>Apodiformes</taxon>
        <taxon>Trochilidae</taxon>
        <taxon>Calypte</taxon>
    </lineage>
</organism>
<dbReference type="InterPro" id="IPR031466">
    <property type="entry name" value="MIIP"/>
</dbReference>
<keyword evidence="3" id="KW-1185">Reference proteome</keyword>
<feature type="non-terminal residue" evidence="2">
    <location>
        <position position="241"/>
    </location>
</feature>
<proteinExistence type="predicted"/>
<accession>A0A091HSM1</accession>
<evidence type="ECO:0000256" key="1">
    <source>
        <dbReference type="SAM" id="MobiDB-lite"/>
    </source>
</evidence>
<protein>
    <submittedName>
        <fullName evidence="2">Migration and invasion-inhibitory protein</fullName>
    </submittedName>
</protein>
<dbReference type="PANTHER" id="PTHR34831">
    <property type="entry name" value="MIGRATION AND INVASION-INHIBITORY PROTEIN"/>
    <property type="match status" value="1"/>
</dbReference>
<gene>
    <name evidence="2" type="ORF">N300_01442</name>
</gene>
<reference evidence="2 3" key="1">
    <citation type="submission" date="2014-04" db="EMBL/GenBank/DDBJ databases">
        <title>Genome evolution of avian class.</title>
        <authorList>
            <person name="Zhang G."/>
            <person name="Li C."/>
        </authorList>
    </citation>
    <scope>NUCLEOTIDE SEQUENCE [LARGE SCALE GENOMIC DNA]</scope>
    <source>
        <strain evidence="2">BGI_N300</strain>
    </source>
</reference>
<dbReference type="PANTHER" id="PTHR34831:SF1">
    <property type="entry name" value="MIGRATION AND INVASION-INHIBITORY PROTEIN"/>
    <property type="match status" value="1"/>
</dbReference>
<feature type="non-terminal residue" evidence="2">
    <location>
        <position position="1"/>
    </location>
</feature>
<evidence type="ECO:0000313" key="3">
    <source>
        <dbReference type="Proteomes" id="UP000054308"/>
    </source>
</evidence>
<dbReference type="GO" id="GO:0010972">
    <property type="term" value="P:negative regulation of G2/M transition of mitotic cell cycle"/>
    <property type="evidence" value="ECO:0007669"/>
    <property type="project" value="InterPro"/>
</dbReference>